<evidence type="ECO:0000256" key="1">
    <source>
        <dbReference type="SAM" id="MobiDB-lite"/>
    </source>
</evidence>
<feature type="compositionally biased region" description="Basic and acidic residues" evidence="1">
    <location>
        <begin position="8"/>
        <end position="20"/>
    </location>
</feature>
<evidence type="ECO:0000313" key="3">
    <source>
        <dbReference type="Proteomes" id="UP000222310"/>
    </source>
</evidence>
<name>A0A9Q5Z984_NOSLI</name>
<feature type="region of interest" description="Disordered" evidence="1">
    <location>
        <begin position="1"/>
        <end position="20"/>
    </location>
</feature>
<protein>
    <submittedName>
        <fullName evidence="2">Uncharacterized protein</fullName>
    </submittedName>
</protein>
<proteinExistence type="predicted"/>
<dbReference type="AlphaFoldDB" id="A0A9Q5Z984"/>
<accession>A0A9Q5Z984</accession>
<reference evidence="2 3" key="1">
    <citation type="submission" date="2015-02" db="EMBL/GenBank/DDBJ databases">
        <title>Nostoc linckia genome annotation.</title>
        <authorList>
            <person name="Zhou Z."/>
        </authorList>
    </citation>
    <scope>NUCLEOTIDE SEQUENCE [LARGE SCALE GENOMIC DNA]</scope>
    <source>
        <strain evidence="3">z8</strain>
    </source>
</reference>
<dbReference type="Proteomes" id="UP000222310">
    <property type="component" value="Unassembled WGS sequence"/>
</dbReference>
<dbReference type="RefSeq" id="WP_099071050.1">
    <property type="nucleotide sequence ID" value="NZ_LAHD01000078.1"/>
</dbReference>
<dbReference type="EMBL" id="LAHD01000078">
    <property type="protein sequence ID" value="PHK00806.1"/>
    <property type="molecule type" value="Genomic_DNA"/>
</dbReference>
<sequence length="60" mass="7244">MTKTPRKPYADEKQTQEAESLRQKFYQERLAELEREFAARPHPKLKDVSRELKPLVMRDE</sequence>
<feature type="region of interest" description="Disordered" evidence="1">
    <location>
        <begin position="40"/>
        <end position="60"/>
    </location>
</feature>
<evidence type="ECO:0000313" key="2">
    <source>
        <dbReference type="EMBL" id="PHK00806.1"/>
    </source>
</evidence>
<gene>
    <name evidence="2" type="ORF">VF08_23330</name>
</gene>
<comment type="caution">
    <text evidence="2">The sequence shown here is derived from an EMBL/GenBank/DDBJ whole genome shotgun (WGS) entry which is preliminary data.</text>
</comment>
<dbReference type="GeneID" id="57097326"/>
<organism evidence="2 3">
    <name type="scientific">Nostoc linckia z8</name>
    <dbReference type="NCBI Taxonomy" id="1628746"/>
    <lineage>
        <taxon>Bacteria</taxon>
        <taxon>Bacillati</taxon>
        <taxon>Cyanobacteriota</taxon>
        <taxon>Cyanophyceae</taxon>
        <taxon>Nostocales</taxon>
        <taxon>Nostocaceae</taxon>
        <taxon>Nostoc</taxon>
    </lineage>
</organism>